<keyword evidence="1" id="KW-0175">Coiled coil</keyword>
<feature type="coiled-coil region" evidence="1">
    <location>
        <begin position="65"/>
        <end position="92"/>
    </location>
</feature>
<sequence length="890" mass="91634">MSDSTNVGSITAKLVLDGDEFQRKLGAAKDEARQLDGKNIKLKADVDTAKAQASLEALAIADGKLRIAQLNLDKVNKDSAATEQQKLRAENALIVASQGLNKAIAARRSLLDDDTDSEKKNSEAKWEGVSALSAMVALSPVALGGAAALAAGATGLGLGFTAMGAAGLLAVKGVKDEMAQGTEAGDRYSAGILTLKDDLDQLGHTSALAMLHSFDGAVANINDRMPVLNRLTGDLGSALGNVTGGALDAFLTGLERAEPLIDDGALYLSRFVGWLDQFATSQGFGDFLNYAQANLPGTVNLIENLVTTAGHIVAAFAPLGPDVIGILNGVTGALNALPLPVLAGLAAGALSIGPAFTIAKGAVAVFGETSALSALQVSALGVSVNLAVPVVGILAATLAGIAVASATAASSTQSLTVATQTYTQAVKDDNNTIGENVRLKAAQELASDGAAASAERQGISLKTLLDTTLGNADASKELNAALDTMDRKMRNIELAGQTNSDTYKHLVTDSQVLRGAVDSNSSAIHNAVDAARLMAQMDAEGADAKQGNTSATQSQTSALQALATQYNTTVGAIMAAQIAQQGTAGATSNATLQMQFENNAAGLLKQALDALNGGHLNLMQAQTNAAKATNSVTQSFKQNGKAIDGTTDAALANQSALQQKAQADQAAAQATAQATGKTEDGTKAYAAAKDQLEQNMQKQGLLTDAVKAYIEKLYDVNDFKPTPTKLEVDTSQALAQIAIMERTIQSVHDRTIHMTVVNDQINTTSSADGLFVGNGSAPQAHAHGGWISYLAAGGPANPYARGTDTVPAMLTPGEFVVRRPSAQSVGAGTLDYINRHGQLPPQQQQAPVIVQPVVHVYLDGRDITANMVTKIQQEIGAAARDAAYTRIGNA</sequence>
<evidence type="ECO:0008006" key="4">
    <source>
        <dbReference type="Google" id="ProtNLM"/>
    </source>
</evidence>
<name>A0ABU5T1Q8_9MICC</name>
<evidence type="ECO:0000313" key="3">
    <source>
        <dbReference type="Proteomes" id="UP001304769"/>
    </source>
</evidence>
<dbReference type="EMBL" id="JAYGGQ010000001">
    <property type="protein sequence ID" value="MEA5453578.1"/>
    <property type="molecule type" value="Genomic_DNA"/>
</dbReference>
<dbReference type="RefSeq" id="WP_323277331.1">
    <property type="nucleotide sequence ID" value="NZ_JAYGGQ010000001.1"/>
</dbReference>
<gene>
    <name evidence="2" type="ORF">SPF06_02475</name>
</gene>
<reference evidence="2 3" key="1">
    <citation type="submission" date="2023-12" db="EMBL/GenBank/DDBJ databases">
        <title>Sinomonas terricola sp. nov, isolated from litchi orchard soil in Guangdong, PR China.</title>
        <authorList>
            <person name="Jiaxin W."/>
            <person name="Yang Z."/>
            <person name="Honghui Z."/>
        </authorList>
    </citation>
    <scope>NUCLEOTIDE SEQUENCE [LARGE SCALE GENOMIC DNA]</scope>
    <source>
        <strain evidence="2 3">JGH33</strain>
    </source>
</reference>
<keyword evidence="3" id="KW-1185">Reference proteome</keyword>
<accession>A0ABU5T1Q8</accession>
<organism evidence="2 3">
    <name type="scientific">Sinomonas terricola</name>
    <dbReference type="NCBI Taxonomy" id="3110330"/>
    <lineage>
        <taxon>Bacteria</taxon>
        <taxon>Bacillati</taxon>
        <taxon>Actinomycetota</taxon>
        <taxon>Actinomycetes</taxon>
        <taxon>Micrococcales</taxon>
        <taxon>Micrococcaceae</taxon>
        <taxon>Sinomonas</taxon>
    </lineage>
</organism>
<proteinExistence type="predicted"/>
<evidence type="ECO:0000313" key="2">
    <source>
        <dbReference type="EMBL" id="MEA5453578.1"/>
    </source>
</evidence>
<evidence type="ECO:0000256" key="1">
    <source>
        <dbReference type="SAM" id="Coils"/>
    </source>
</evidence>
<comment type="caution">
    <text evidence="2">The sequence shown here is derived from an EMBL/GenBank/DDBJ whole genome shotgun (WGS) entry which is preliminary data.</text>
</comment>
<protein>
    <recommendedName>
        <fullName evidence="4">Bacteriophage tail tape measure N-terminal domain-containing protein</fullName>
    </recommendedName>
</protein>
<dbReference type="Proteomes" id="UP001304769">
    <property type="component" value="Unassembled WGS sequence"/>
</dbReference>